<name>A0A426ZNH9_ENSVE</name>
<organism evidence="1 2">
    <name type="scientific">Ensete ventricosum</name>
    <name type="common">Abyssinian banana</name>
    <name type="synonym">Musa ensete</name>
    <dbReference type="NCBI Taxonomy" id="4639"/>
    <lineage>
        <taxon>Eukaryota</taxon>
        <taxon>Viridiplantae</taxon>
        <taxon>Streptophyta</taxon>
        <taxon>Embryophyta</taxon>
        <taxon>Tracheophyta</taxon>
        <taxon>Spermatophyta</taxon>
        <taxon>Magnoliopsida</taxon>
        <taxon>Liliopsida</taxon>
        <taxon>Zingiberales</taxon>
        <taxon>Musaceae</taxon>
        <taxon>Ensete</taxon>
    </lineage>
</organism>
<gene>
    <name evidence="1" type="ORF">B296_00040989</name>
</gene>
<evidence type="ECO:0000313" key="1">
    <source>
        <dbReference type="EMBL" id="RRT65552.1"/>
    </source>
</evidence>
<accession>A0A426ZNH9</accession>
<dbReference type="AlphaFoldDB" id="A0A426ZNH9"/>
<proteinExistence type="predicted"/>
<comment type="caution">
    <text evidence="1">The sequence shown here is derived from an EMBL/GenBank/DDBJ whole genome shotgun (WGS) entry which is preliminary data.</text>
</comment>
<dbReference type="EMBL" id="AMZH03005771">
    <property type="protein sequence ID" value="RRT65552.1"/>
    <property type="molecule type" value="Genomic_DNA"/>
</dbReference>
<evidence type="ECO:0000313" key="2">
    <source>
        <dbReference type="Proteomes" id="UP000287651"/>
    </source>
</evidence>
<sequence>MRTLYRSLKRYPSHFGDNVVANTATSPPGPIDGGRVDAFLLFLQNFDLHPVTDSMLALSLEGLNLLMVVGSETKVVNREDFEQRGLLLGEVVEVAQDLGPLH</sequence>
<protein>
    <submittedName>
        <fullName evidence="1">Uncharacterized protein</fullName>
    </submittedName>
</protein>
<dbReference type="Proteomes" id="UP000287651">
    <property type="component" value="Unassembled WGS sequence"/>
</dbReference>
<reference evidence="1 2" key="1">
    <citation type="journal article" date="2014" name="Agronomy (Basel)">
        <title>A Draft Genome Sequence for Ensete ventricosum, the Drought-Tolerant Tree Against Hunger.</title>
        <authorList>
            <person name="Harrison J."/>
            <person name="Moore K.A."/>
            <person name="Paszkiewicz K."/>
            <person name="Jones T."/>
            <person name="Grant M."/>
            <person name="Ambacheew D."/>
            <person name="Muzemil S."/>
            <person name="Studholme D.J."/>
        </authorList>
    </citation>
    <scope>NUCLEOTIDE SEQUENCE [LARGE SCALE GENOMIC DNA]</scope>
</reference>